<organism evidence="8">
    <name type="scientific">candidate division WOR-3 bacterium</name>
    <dbReference type="NCBI Taxonomy" id="2052148"/>
    <lineage>
        <taxon>Bacteria</taxon>
        <taxon>Bacteria division WOR-3</taxon>
    </lineage>
</organism>
<dbReference type="InterPro" id="IPR046357">
    <property type="entry name" value="PPIase_dom_sf"/>
</dbReference>
<dbReference type="InterPro" id="IPR050245">
    <property type="entry name" value="PrsA_foldase"/>
</dbReference>
<comment type="caution">
    <text evidence="8">The sequence shown here is derived from an EMBL/GenBank/DDBJ whole genome shotgun (WGS) entry which is preliminary data.</text>
</comment>
<dbReference type="EMBL" id="DTDR01000035">
    <property type="protein sequence ID" value="HGK63175.1"/>
    <property type="molecule type" value="Genomic_DNA"/>
</dbReference>
<dbReference type="AlphaFoldDB" id="A0A7V3ZUH3"/>
<dbReference type="EC" id="5.2.1.8" evidence="2"/>
<reference evidence="8" key="1">
    <citation type="journal article" date="2020" name="mSystems">
        <title>Genome- and Community-Level Interaction Insights into Carbon Utilization and Element Cycling Functions of Hydrothermarchaeota in Hydrothermal Sediment.</title>
        <authorList>
            <person name="Zhou Z."/>
            <person name="Liu Y."/>
            <person name="Xu W."/>
            <person name="Pan J."/>
            <person name="Luo Z.H."/>
            <person name="Li M."/>
        </authorList>
    </citation>
    <scope>NUCLEOTIDE SEQUENCE [LARGE SCALE GENOMIC DNA]</scope>
    <source>
        <strain evidence="8">SpSt-697</strain>
    </source>
</reference>
<gene>
    <name evidence="8" type="ORF">ENU74_01040</name>
</gene>
<evidence type="ECO:0000256" key="6">
    <source>
        <dbReference type="PROSITE-ProRule" id="PRU00278"/>
    </source>
</evidence>
<accession>A0A7V3ZUH3</accession>
<dbReference type="Gene3D" id="3.10.50.40">
    <property type="match status" value="1"/>
</dbReference>
<dbReference type="GO" id="GO:0003755">
    <property type="term" value="F:peptidyl-prolyl cis-trans isomerase activity"/>
    <property type="evidence" value="ECO:0007669"/>
    <property type="project" value="UniProtKB-KW"/>
</dbReference>
<evidence type="ECO:0000256" key="5">
    <source>
        <dbReference type="ARBA" id="ARBA00023235"/>
    </source>
</evidence>
<evidence type="ECO:0000256" key="4">
    <source>
        <dbReference type="ARBA" id="ARBA00023110"/>
    </source>
</evidence>
<protein>
    <recommendedName>
        <fullName evidence="2">peptidylprolyl isomerase</fullName>
        <ecNumber evidence="2">5.2.1.8</ecNumber>
    </recommendedName>
</protein>
<keyword evidence="4 6" id="KW-0697">Rotamase</keyword>
<keyword evidence="3" id="KW-0732">Signal</keyword>
<dbReference type="PROSITE" id="PS50198">
    <property type="entry name" value="PPIC_PPIASE_2"/>
    <property type="match status" value="1"/>
</dbReference>
<dbReference type="PANTHER" id="PTHR47245:SF1">
    <property type="entry name" value="FOLDASE PROTEIN PRSA"/>
    <property type="match status" value="1"/>
</dbReference>
<dbReference type="Pfam" id="PF13145">
    <property type="entry name" value="Rotamase_2"/>
    <property type="match status" value="1"/>
</dbReference>
<dbReference type="InterPro" id="IPR000297">
    <property type="entry name" value="PPIase_PpiC"/>
</dbReference>
<evidence type="ECO:0000313" key="8">
    <source>
        <dbReference type="EMBL" id="HGK63175.1"/>
    </source>
</evidence>
<dbReference type="PANTHER" id="PTHR47245">
    <property type="entry name" value="PEPTIDYLPROLYL ISOMERASE"/>
    <property type="match status" value="1"/>
</dbReference>
<comment type="catalytic activity">
    <reaction evidence="1">
        <text>[protein]-peptidylproline (omega=180) = [protein]-peptidylproline (omega=0)</text>
        <dbReference type="Rhea" id="RHEA:16237"/>
        <dbReference type="Rhea" id="RHEA-COMP:10747"/>
        <dbReference type="Rhea" id="RHEA-COMP:10748"/>
        <dbReference type="ChEBI" id="CHEBI:83833"/>
        <dbReference type="ChEBI" id="CHEBI:83834"/>
        <dbReference type="EC" id="5.2.1.8"/>
    </reaction>
</comment>
<evidence type="ECO:0000256" key="1">
    <source>
        <dbReference type="ARBA" id="ARBA00000971"/>
    </source>
</evidence>
<keyword evidence="5 6" id="KW-0413">Isomerase</keyword>
<sequence length="264" mass="31059">MKKVSFLVFIIFLFSSCQEEKPVIKIGNKKITKKEIIAQLPADVTLTQENLMPILERIVNSELIYLAAKEKGLTKDKMLQLKLRALERDFFANALIEEEAKKITISQKEILDYYNQHKDDFLSEVKIRRIVVSDEDLANRIYEELKRGKDFLSLAKEYSQDQLLPAGEESKYFPRGFLTDPILEEQIFSLKVNEFTSVLKSQEGYQIIQLVDKKKVKKDISLSEVENYIRQILQYKKGYEMLNQLLLDLKEKYKVSYYPENFFK</sequence>
<evidence type="ECO:0000256" key="3">
    <source>
        <dbReference type="ARBA" id="ARBA00022729"/>
    </source>
</evidence>
<dbReference type="PROSITE" id="PS51257">
    <property type="entry name" value="PROKAR_LIPOPROTEIN"/>
    <property type="match status" value="1"/>
</dbReference>
<evidence type="ECO:0000259" key="7">
    <source>
        <dbReference type="PROSITE" id="PS50198"/>
    </source>
</evidence>
<proteinExistence type="predicted"/>
<feature type="domain" description="PpiC" evidence="7">
    <location>
        <begin position="122"/>
        <end position="212"/>
    </location>
</feature>
<evidence type="ECO:0000256" key="2">
    <source>
        <dbReference type="ARBA" id="ARBA00013194"/>
    </source>
</evidence>
<name>A0A7V3ZUH3_UNCW3</name>
<dbReference type="SUPFAM" id="SSF54534">
    <property type="entry name" value="FKBP-like"/>
    <property type="match status" value="1"/>
</dbReference>